<dbReference type="GO" id="GO:0009360">
    <property type="term" value="C:DNA polymerase III complex"/>
    <property type="evidence" value="ECO:0007669"/>
    <property type="project" value="InterPro"/>
</dbReference>
<dbReference type="EMBL" id="CP007770">
    <property type="protein sequence ID" value="AJC87016.1"/>
    <property type="molecule type" value="Genomic_DNA"/>
</dbReference>
<dbReference type="HOGENOM" id="CLU_038149_4_0_7"/>
<evidence type="ECO:0000256" key="7">
    <source>
        <dbReference type="ARBA" id="ARBA00022705"/>
    </source>
</evidence>
<evidence type="ECO:0000256" key="3">
    <source>
        <dbReference type="ARBA" id="ARBA00021035"/>
    </source>
</evidence>
<name>A0A0A8GZ60_9BACT</name>
<dbReference type="AlphaFoldDB" id="A0A0A8GZ60"/>
<dbReference type="PANTHER" id="PTHR30478:SF0">
    <property type="entry name" value="BETA SLIDING CLAMP"/>
    <property type="match status" value="1"/>
</dbReference>
<evidence type="ECO:0000256" key="2">
    <source>
        <dbReference type="ARBA" id="ARBA00010752"/>
    </source>
</evidence>
<comment type="subcellular location">
    <subcellularLocation>
        <location evidence="1 10">Cytoplasm</location>
    </subcellularLocation>
</comment>
<dbReference type="Proteomes" id="UP000031163">
    <property type="component" value="Chromosome"/>
</dbReference>
<dbReference type="SMART" id="SM00480">
    <property type="entry name" value="POL3Bc"/>
    <property type="match status" value="1"/>
</dbReference>
<evidence type="ECO:0000313" key="15">
    <source>
        <dbReference type="Proteomes" id="UP000031163"/>
    </source>
</evidence>
<dbReference type="Pfam" id="PF02768">
    <property type="entry name" value="DNA_pol3_beta_3"/>
    <property type="match status" value="1"/>
</dbReference>
<feature type="domain" description="DNA polymerase III beta sliding clamp central" evidence="12">
    <location>
        <begin position="129"/>
        <end position="238"/>
    </location>
</feature>
<evidence type="ECO:0000259" key="13">
    <source>
        <dbReference type="Pfam" id="PF02768"/>
    </source>
</evidence>
<gene>
    <name evidence="14" type="primary">dnaN</name>
    <name evidence="14" type="ORF">CINS_0002</name>
</gene>
<proteinExistence type="inferred from homology"/>
<organism evidence="14 15">
    <name type="scientific">Campylobacter insulaenigrae NCTC 12927</name>
    <dbReference type="NCBI Taxonomy" id="1031564"/>
    <lineage>
        <taxon>Bacteria</taxon>
        <taxon>Pseudomonadati</taxon>
        <taxon>Campylobacterota</taxon>
        <taxon>Epsilonproteobacteria</taxon>
        <taxon>Campylobacterales</taxon>
        <taxon>Campylobacteraceae</taxon>
        <taxon>Campylobacter</taxon>
    </lineage>
</organism>
<evidence type="ECO:0000259" key="12">
    <source>
        <dbReference type="Pfam" id="PF02767"/>
    </source>
</evidence>
<reference evidence="14 15" key="1">
    <citation type="journal article" date="2014" name="Genome Biol. Evol.">
        <title>Comparative Genomics of the Campylobacter lari Group.</title>
        <authorList>
            <person name="Miller W.G."/>
            <person name="Yee E."/>
            <person name="Chapman M.H."/>
            <person name="Smith T.P."/>
            <person name="Bono J.L."/>
            <person name="Huynh S."/>
            <person name="Parker C.T."/>
            <person name="Vandamme P."/>
            <person name="Luong K."/>
            <person name="Korlach J."/>
        </authorList>
    </citation>
    <scope>NUCLEOTIDE SEQUENCE [LARGE SCALE GENOMIC DNA]</scope>
    <source>
        <strain evidence="14 15">NCTC 12927</strain>
    </source>
</reference>
<dbReference type="STRING" id="1031564.CINS_0002"/>
<dbReference type="RefSeq" id="WP_039648780.1">
    <property type="nucleotide sequence ID" value="NZ_CP007770.1"/>
</dbReference>
<evidence type="ECO:0000256" key="1">
    <source>
        <dbReference type="ARBA" id="ARBA00004496"/>
    </source>
</evidence>
<dbReference type="PIRSF" id="PIRSF000804">
    <property type="entry name" value="DNA_pol_III_b"/>
    <property type="match status" value="1"/>
</dbReference>
<keyword evidence="9" id="KW-0238">DNA-binding</keyword>
<accession>A0A0A8GZ60</accession>
<feature type="domain" description="DNA polymerase III beta sliding clamp N-terminal" evidence="11">
    <location>
        <begin position="1"/>
        <end position="119"/>
    </location>
</feature>
<dbReference type="GO" id="GO:0005737">
    <property type="term" value="C:cytoplasm"/>
    <property type="evidence" value="ECO:0007669"/>
    <property type="project" value="UniProtKB-SubCell"/>
</dbReference>
<dbReference type="GO" id="GO:0003677">
    <property type="term" value="F:DNA binding"/>
    <property type="evidence" value="ECO:0007669"/>
    <property type="project" value="UniProtKB-UniRule"/>
</dbReference>
<evidence type="ECO:0000313" key="14">
    <source>
        <dbReference type="EMBL" id="AJC87016.1"/>
    </source>
</evidence>
<evidence type="ECO:0000256" key="10">
    <source>
        <dbReference type="PIRNR" id="PIRNR000804"/>
    </source>
</evidence>
<dbReference type="InterPro" id="IPR022637">
    <property type="entry name" value="DNA_polIII_beta_cen"/>
</dbReference>
<dbReference type="NCBIfam" id="TIGR00663">
    <property type="entry name" value="dnan"/>
    <property type="match status" value="1"/>
</dbReference>
<evidence type="ECO:0000256" key="9">
    <source>
        <dbReference type="ARBA" id="ARBA00023125"/>
    </source>
</evidence>
<comment type="function">
    <text evidence="10">Confers DNA tethering and processivity to DNA polymerases and other proteins. Acts as a clamp, forming a ring around DNA (a reaction catalyzed by the clamp-loading complex) which diffuses in an ATP-independent manner freely and bidirectionally along dsDNA. Initially characterized for its ability to contact the catalytic subunit of DNA polymerase III (Pol III), a complex, multichain enzyme responsible for most of the replicative synthesis in bacteria; Pol III exhibits 3'-5' exonuclease proofreading activity. The beta chain is required for initiation of replication as well as for processivity of DNA replication.</text>
</comment>
<feature type="domain" description="DNA polymerase III beta sliding clamp C-terminal" evidence="13">
    <location>
        <begin position="241"/>
        <end position="352"/>
    </location>
</feature>
<dbReference type="InterPro" id="IPR046938">
    <property type="entry name" value="DNA_clamp_sf"/>
</dbReference>
<evidence type="ECO:0000256" key="5">
    <source>
        <dbReference type="ARBA" id="ARBA00022679"/>
    </source>
</evidence>
<protein>
    <recommendedName>
        <fullName evidence="3 10">Beta sliding clamp</fullName>
    </recommendedName>
</protein>
<dbReference type="GeneID" id="74430824"/>
<keyword evidence="8 10" id="KW-0239">DNA-directed DNA polymerase</keyword>
<sequence>MKISINKNTLESAIVLTNSYVDKKDSSNIASHLLFEVVEDKLIIKASDYEIGINYKIKKIKVENAGFATANAKSILDIIKNLNNEDVILETIENFLFIRQKGTKYKLPMFNYEDFPNFPSTEGKDKFDIDSNDLSRSLKKILPAVDTNNPKYSLNGALLDIKTSHINFVGTDTKRLAIFTLNKTNEKEFNLCIPKKAILEMQKIFFEKIEIYYDENILIAKNENFEFFTKLINDKFPDYERVIPKNITKEFIFKTEDFIDALRKINVVTEKMKLNFHKNKLVFEGISLDNMEAKTELDIELDIEEEFNLCIKNKFITDFLNSIESENFKLSINEPHMAFLVSSEELQTVIMPVIL</sequence>
<dbReference type="GO" id="GO:0008408">
    <property type="term" value="F:3'-5' exonuclease activity"/>
    <property type="evidence" value="ECO:0007669"/>
    <property type="project" value="InterPro"/>
</dbReference>
<dbReference type="SUPFAM" id="SSF55979">
    <property type="entry name" value="DNA clamp"/>
    <property type="match status" value="3"/>
</dbReference>
<keyword evidence="7 10" id="KW-0235">DNA replication</keyword>
<dbReference type="Pfam" id="PF00712">
    <property type="entry name" value="DNA_pol3_beta"/>
    <property type="match status" value="1"/>
</dbReference>
<keyword evidence="4 10" id="KW-0963">Cytoplasm</keyword>
<dbReference type="Pfam" id="PF02767">
    <property type="entry name" value="DNA_pol3_beta_2"/>
    <property type="match status" value="1"/>
</dbReference>
<evidence type="ECO:0000259" key="11">
    <source>
        <dbReference type="Pfam" id="PF00712"/>
    </source>
</evidence>
<dbReference type="Gene3D" id="3.10.150.10">
    <property type="entry name" value="DNA Polymerase III, subunit A, domain 2"/>
    <property type="match status" value="3"/>
</dbReference>
<keyword evidence="5 10" id="KW-0808">Transferase</keyword>
<comment type="similarity">
    <text evidence="2 10">Belongs to the beta sliding clamp family.</text>
</comment>
<dbReference type="InterPro" id="IPR001001">
    <property type="entry name" value="DNA_polIII_beta"/>
</dbReference>
<comment type="subunit">
    <text evidence="10">Forms a ring-shaped head-to-tail homodimer around DNA.</text>
</comment>
<evidence type="ECO:0000256" key="4">
    <source>
        <dbReference type="ARBA" id="ARBA00022490"/>
    </source>
</evidence>
<dbReference type="KEGG" id="cis:CINS_0002"/>
<evidence type="ECO:0000256" key="8">
    <source>
        <dbReference type="ARBA" id="ARBA00022932"/>
    </source>
</evidence>
<evidence type="ECO:0000256" key="6">
    <source>
        <dbReference type="ARBA" id="ARBA00022695"/>
    </source>
</evidence>
<keyword evidence="6 10" id="KW-0548">Nucleotidyltransferase</keyword>
<dbReference type="GO" id="GO:0006271">
    <property type="term" value="P:DNA strand elongation involved in DNA replication"/>
    <property type="evidence" value="ECO:0007669"/>
    <property type="project" value="TreeGrafter"/>
</dbReference>
<dbReference type="GO" id="GO:0003887">
    <property type="term" value="F:DNA-directed DNA polymerase activity"/>
    <property type="evidence" value="ECO:0007669"/>
    <property type="project" value="UniProtKB-UniRule"/>
</dbReference>
<dbReference type="CDD" id="cd00140">
    <property type="entry name" value="beta_clamp"/>
    <property type="match status" value="1"/>
</dbReference>
<dbReference type="PANTHER" id="PTHR30478">
    <property type="entry name" value="DNA POLYMERASE III SUBUNIT BETA"/>
    <property type="match status" value="1"/>
</dbReference>
<dbReference type="InterPro" id="IPR022635">
    <property type="entry name" value="DNA_polIII_beta_C"/>
</dbReference>
<dbReference type="InterPro" id="IPR022634">
    <property type="entry name" value="DNA_polIII_beta_N"/>
</dbReference>